<evidence type="ECO:0000313" key="1">
    <source>
        <dbReference type="EMBL" id="GFT45641.1"/>
    </source>
</evidence>
<accession>A0A8X6P186</accession>
<dbReference type="AlphaFoldDB" id="A0A8X6P186"/>
<keyword evidence="2" id="KW-1185">Reference proteome</keyword>
<evidence type="ECO:0000313" key="2">
    <source>
        <dbReference type="Proteomes" id="UP000887013"/>
    </source>
</evidence>
<sequence>MDKHDEVLFQIEENGYRNACNVDQGVHDRHTFLQIIVTEDDNWCYEYNMESKRQAMKLCSLASPYLKKERAISRRSPRSPYQDTLGCLFRLQRHLTKNLSQKDKPSTPNSTKLF</sequence>
<dbReference type="Proteomes" id="UP000887013">
    <property type="component" value="Unassembled WGS sequence"/>
</dbReference>
<proteinExistence type="predicted"/>
<gene>
    <name evidence="1" type="ORF">NPIL_362601</name>
</gene>
<comment type="caution">
    <text evidence="1">The sequence shown here is derived from an EMBL/GenBank/DDBJ whole genome shotgun (WGS) entry which is preliminary data.</text>
</comment>
<organism evidence="1 2">
    <name type="scientific">Nephila pilipes</name>
    <name type="common">Giant wood spider</name>
    <name type="synonym">Nephila maculata</name>
    <dbReference type="NCBI Taxonomy" id="299642"/>
    <lineage>
        <taxon>Eukaryota</taxon>
        <taxon>Metazoa</taxon>
        <taxon>Ecdysozoa</taxon>
        <taxon>Arthropoda</taxon>
        <taxon>Chelicerata</taxon>
        <taxon>Arachnida</taxon>
        <taxon>Araneae</taxon>
        <taxon>Araneomorphae</taxon>
        <taxon>Entelegynae</taxon>
        <taxon>Araneoidea</taxon>
        <taxon>Nephilidae</taxon>
        <taxon>Nephila</taxon>
    </lineage>
</organism>
<protein>
    <submittedName>
        <fullName evidence="1">Uncharacterized protein</fullName>
    </submittedName>
</protein>
<reference evidence="1" key="1">
    <citation type="submission" date="2020-08" db="EMBL/GenBank/DDBJ databases">
        <title>Multicomponent nature underlies the extraordinary mechanical properties of spider dragline silk.</title>
        <authorList>
            <person name="Kono N."/>
            <person name="Nakamura H."/>
            <person name="Mori M."/>
            <person name="Yoshida Y."/>
            <person name="Ohtoshi R."/>
            <person name="Malay A.D."/>
            <person name="Moran D.A.P."/>
            <person name="Tomita M."/>
            <person name="Numata K."/>
            <person name="Arakawa K."/>
        </authorList>
    </citation>
    <scope>NUCLEOTIDE SEQUENCE</scope>
</reference>
<name>A0A8X6P186_NEPPI</name>
<dbReference type="EMBL" id="BMAW01064530">
    <property type="protein sequence ID" value="GFT45641.1"/>
    <property type="molecule type" value="Genomic_DNA"/>
</dbReference>